<feature type="compositionally biased region" description="Basic and acidic residues" evidence="1">
    <location>
        <begin position="140"/>
        <end position="155"/>
    </location>
</feature>
<organism evidence="2 3">
    <name type="scientific">Carya illinoinensis</name>
    <name type="common">Pecan</name>
    <dbReference type="NCBI Taxonomy" id="32201"/>
    <lineage>
        <taxon>Eukaryota</taxon>
        <taxon>Viridiplantae</taxon>
        <taxon>Streptophyta</taxon>
        <taxon>Embryophyta</taxon>
        <taxon>Tracheophyta</taxon>
        <taxon>Spermatophyta</taxon>
        <taxon>Magnoliopsida</taxon>
        <taxon>eudicotyledons</taxon>
        <taxon>Gunneridae</taxon>
        <taxon>Pentapetalae</taxon>
        <taxon>rosids</taxon>
        <taxon>fabids</taxon>
        <taxon>Fagales</taxon>
        <taxon>Juglandaceae</taxon>
        <taxon>Carya</taxon>
    </lineage>
</organism>
<dbReference type="EMBL" id="MU229034">
    <property type="protein sequence ID" value="KAG6618110.1"/>
    <property type="molecule type" value="Genomic_DNA"/>
</dbReference>
<proteinExistence type="predicted"/>
<name>A0A921ZYE0_CARIL</name>
<gene>
    <name evidence="2" type="ORF">I3842_Q127900</name>
</gene>
<dbReference type="AlphaFoldDB" id="A0A921ZYE0"/>
<reference evidence="2" key="1">
    <citation type="submission" date="2021-01" db="EMBL/GenBank/DDBJ databases">
        <authorList>
            <person name="Lovell J.T."/>
            <person name="Bentley N."/>
            <person name="Bhattarai G."/>
            <person name="Jenkins J.W."/>
            <person name="Sreedasyam A."/>
            <person name="Alarcon Y."/>
            <person name="Bock C."/>
            <person name="Boston L."/>
            <person name="Carlson J."/>
            <person name="Cervantes K."/>
            <person name="Clermont K."/>
            <person name="Krom N."/>
            <person name="Kubenka K."/>
            <person name="Mamidi S."/>
            <person name="Mattison C."/>
            <person name="Monteros M."/>
            <person name="Pisani C."/>
            <person name="Plott C."/>
            <person name="Rajasekar S."/>
            <person name="Rhein H.S."/>
            <person name="Rohla C."/>
            <person name="Song M."/>
            <person name="Hilaire R.S."/>
            <person name="Shu S."/>
            <person name="Wells L."/>
            <person name="Wang X."/>
            <person name="Webber J."/>
            <person name="Heerema R.J."/>
            <person name="Klein P."/>
            <person name="Conner P."/>
            <person name="Grauke L."/>
            <person name="Grimwood J."/>
            <person name="Schmutz J."/>
            <person name="Randall J.J."/>
        </authorList>
    </citation>
    <scope>NUCLEOTIDE SEQUENCE</scope>
    <source>
        <tissue evidence="2">Leaf</tissue>
    </source>
</reference>
<sequence>MACARARWAGPVRAGRARAGRACAWCAAAGPAHGLRAVHAAGLFTSLVGCLGRAMVRTVACLWAAAGSSSLVNGRVMPSTMSPSWLVKARWPVFSYTRAPYKAPACTWGRGWLSSPPQTGTVASPRMHMVSRLAKFPPTDGHRGKPTHADGVEAG</sequence>
<evidence type="ECO:0000313" key="3">
    <source>
        <dbReference type="Proteomes" id="UP000811246"/>
    </source>
</evidence>
<comment type="caution">
    <text evidence="2">The sequence shown here is derived from an EMBL/GenBank/DDBJ whole genome shotgun (WGS) entry which is preliminary data.</text>
</comment>
<dbReference type="Proteomes" id="UP000811246">
    <property type="component" value="Unassembled WGS sequence"/>
</dbReference>
<feature type="region of interest" description="Disordered" evidence="1">
    <location>
        <begin position="135"/>
        <end position="155"/>
    </location>
</feature>
<protein>
    <submittedName>
        <fullName evidence="2">Uncharacterized protein</fullName>
    </submittedName>
</protein>
<accession>A0A921ZYE0</accession>
<evidence type="ECO:0000313" key="2">
    <source>
        <dbReference type="EMBL" id="KAG6618110.1"/>
    </source>
</evidence>
<evidence type="ECO:0000256" key="1">
    <source>
        <dbReference type="SAM" id="MobiDB-lite"/>
    </source>
</evidence>